<dbReference type="PANTHER" id="PTHR14198">
    <property type="entry name" value="TRANSMEMBRANE 4 L6 FAMILY MEMBER 1-RELATED"/>
    <property type="match status" value="1"/>
</dbReference>
<dbReference type="InterPro" id="IPR008661">
    <property type="entry name" value="L6_membrane"/>
</dbReference>
<evidence type="ECO:0000313" key="7">
    <source>
        <dbReference type="Ensembl" id="ENSAOCP00000036192.1"/>
    </source>
</evidence>
<dbReference type="GeneTree" id="ENSGT01030000234590"/>
<evidence type="ECO:0000256" key="3">
    <source>
        <dbReference type="ARBA" id="ARBA00022692"/>
    </source>
</evidence>
<dbReference type="Pfam" id="PF05805">
    <property type="entry name" value="L6_membrane"/>
    <property type="match status" value="1"/>
</dbReference>
<reference evidence="7" key="2">
    <citation type="submission" date="2025-08" db="UniProtKB">
        <authorList>
            <consortium name="Ensembl"/>
        </authorList>
    </citation>
    <scope>IDENTIFICATION</scope>
</reference>
<evidence type="ECO:0000256" key="4">
    <source>
        <dbReference type="ARBA" id="ARBA00022989"/>
    </source>
</evidence>
<keyword evidence="8" id="KW-1185">Reference proteome</keyword>
<dbReference type="PANTHER" id="PTHR14198:SF23">
    <property type="entry name" value="SI:CH211-137I24.10"/>
    <property type="match status" value="1"/>
</dbReference>
<reference evidence="7 8" key="1">
    <citation type="submission" date="2022-01" db="EMBL/GenBank/DDBJ databases">
        <title>A chromosome-scale genome assembly of the false clownfish, Amphiprion ocellaris.</title>
        <authorList>
            <person name="Ryu T."/>
        </authorList>
    </citation>
    <scope>NUCLEOTIDE SEQUENCE [LARGE SCALE GENOMIC DNA]</scope>
</reference>
<keyword evidence="4 6" id="KW-1133">Transmembrane helix</keyword>
<feature type="transmembrane region" description="Helical" evidence="6">
    <location>
        <begin position="86"/>
        <end position="114"/>
    </location>
</feature>
<evidence type="ECO:0000313" key="8">
    <source>
        <dbReference type="Proteomes" id="UP001501940"/>
    </source>
</evidence>
<reference evidence="7" key="3">
    <citation type="submission" date="2025-09" db="UniProtKB">
        <authorList>
            <consortium name="Ensembl"/>
        </authorList>
    </citation>
    <scope>IDENTIFICATION</scope>
</reference>
<dbReference type="Proteomes" id="UP001501940">
    <property type="component" value="Chromosome 23"/>
</dbReference>
<accession>A0AAQ5X5I9</accession>
<feature type="transmembrane region" description="Helical" evidence="6">
    <location>
        <begin position="54"/>
        <end position="74"/>
    </location>
</feature>
<evidence type="ECO:0000256" key="1">
    <source>
        <dbReference type="ARBA" id="ARBA00004141"/>
    </source>
</evidence>
<dbReference type="AlphaFoldDB" id="A0AAQ5X5I9"/>
<keyword evidence="3 6" id="KW-0812">Transmembrane</keyword>
<protein>
    <submittedName>
        <fullName evidence="7">Uncharacterized protein</fullName>
    </submittedName>
</protein>
<dbReference type="GO" id="GO:0016020">
    <property type="term" value="C:membrane"/>
    <property type="evidence" value="ECO:0007669"/>
    <property type="project" value="UniProtKB-SubCell"/>
</dbReference>
<feature type="transmembrane region" description="Helical" evidence="6">
    <location>
        <begin position="201"/>
        <end position="220"/>
    </location>
</feature>
<evidence type="ECO:0000256" key="6">
    <source>
        <dbReference type="SAM" id="Phobius"/>
    </source>
</evidence>
<evidence type="ECO:0000256" key="5">
    <source>
        <dbReference type="ARBA" id="ARBA00023136"/>
    </source>
</evidence>
<comment type="similarity">
    <text evidence="2">Belongs to the L6 tetraspanin family.</text>
</comment>
<feature type="transmembrane region" description="Helical" evidence="6">
    <location>
        <begin position="159"/>
        <end position="181"/>
    </location>
</feature>
<dbReference type="Ensembl" id="ENSAOCT00000037900.1">
    <property type="protein sequence ID" value="ENSAOCP00000036192.1"/>
    <property type="gene ID" value="ENSAOCG00000013648.2"/>
</dbReference>
<keyword evidence="5 6" id="KW-0472">Membrane</keyword>
<name>A0AAQ5X5I9_AMPOC</name>
<proteinExistence type="inferred from homology"/>
<feature type="transmembrane region" description="Helical" evidence="6">
    <location>
        <begin position="12"/>
        <end position="30"/>
    </location>
</feature>
<organism evidence="7 8">
    <name type="scientific">Amphiprion ocellaris</name>
    <name type="common">Clown anemonefish</name>
    <dbReference type="NCBI Taxonomy" id="80972"/>
    <lineage>
        <taxon>Eukaryota</taxon>
        <taxon>Metazoa</taxon>
        <taxon>Chordata</taxon>
        <taxon>Craniata</taxon>
        <taxon>Vertebrata</taxon>
        <taxon>Euteleostomi</taxon>
        <taxon>Actinopterygii</taxon>
        <taxon>Neopterygii</taxon>
        <taxon>Teleostei</taxon>
        <taxon>Neoteleostei</taxon>
        <taxon>Acanthomorphata</taxon>
        <taxon>Ovalentaria</taxon>
        <taxon>Pomacentridae</taxon>
        <taxon>Amphiprion</taxon>
    </lineage>
</organism>
<sequence length="267" mass="29211">MCTGACSKFIAVPLYVLALVSIICNIMLFFPDFETSYAATDRKGTDRITEEVKYMGGVIGGGIMVLIPAIHIHLTSANKCCANRCGMFLSIGFAAAGVVGALYSLSVASVGLVNGPLCYWSNAQNPIPRWGTPFSNRCNSIFLFISALRTGISNTFNCIAVMFLCLTTQLLFILFSNGSYLDNRDMWEWCWLPENVVEFNVALFSTLLVAAIVELVLCLIQMVNGLCGCICGTCSSKDVRPEQPSNIHTAHCIEIAKLFLPLLKRHH</sequence>
<comment type="subcellular location">
    <subcellularLocation>
        <location evidence="1">Membrane</location>
        <topology evidence="1">Multi-pass membrane protein</topology>
    </subcellularLocation>
</comment>
<evidence type="ECO:0000256" key="2">
    <source>
        <dbReference type="ARBA" id="ARBA00006193"/>
    </source>
</evidence>